<evidence type="ECO:0000256" key="1">
    <source>
        <dbReference type="ARBA" id="ARBA00022679"/>
    </source>
</evidence>
<dbReference type="NCBIfam" id="TIGR00125">
    <property type="entry name" value="cyt_tran_rel"/>
    <property type="match status" value="1"/>
</dbReference>
<evidence type="ECO:0000259" key="3">
    <source>
        <dbReference type="Pfam" id="PF01467"/>
    </source>
</evidence>
<dbReference type="RefSeq" id="WP_095312238.1">
    <property type="nucleotide sequence ID" value="NZ_JAMAWL010000013.1"/>
</dbReference>
<dbReference type="AlphaFoldDB" id="A0A417YHY6"/>
<keyword evidence="5" id="KW-1185">Reference proteome</keyword>
<comment type="caution">
    <text evidence="4">The sequence shown here is derived from an EMBL/GenBank/DDBJ whole genome shotgun (WGS) entry which is preliminary data.</text>
</comment>
<evidence type="ECO:0000256" key="2">
    <source>
        <dbReference type="ARBA" id="ARBA00022695"/>
    </source>
</evidence>
<dbReference type="Pfam" id="PF01467">
    <property type="entry name" value="CTP_transf_like"/>
    <property type="match status" value="1"/>
</dbReference>
<sequence length="155" mass="17646">MNSKLVTVNSLVDIVKEQKKKQHNIILAGGCFDFFHPGHLDYLREAKLLNGVVIVGVNSDQSFTKVKGKPPLFTFMDRVSILSALEYVDYVVKIDEFNLADMIEKIKPNYFVKGIDYKGKLIPEHRTAHIVGTKVLCLGKRKRFSSTELKNTLKY</sequence>
<dbReference type="Proteomes" id="UP000285456">
    <property type="component" value="Unassembled WGS sequence"/>
</dbReference>
<dbReference type="PANTHER" id="PTHR43793:SF1">
    <property type="entry name" value="FAD SYNTHASE"/>
    <property type="match status" value="1"/>
</dbReference>
<dbReference type="InterPro" id="IPR014729">
    <property type="entry name" value="Rossmann-like_a/b/a_fold"/>
</dbReference>
<dbReference type="GO" id="GO:0016779">
    <property type="term" value="F:nucleotidyltransferase activity"/>
    <property type="evidence" value="ECO:0007669"/>
    <property type="project" value="UniProtKB-KW"/>
</dbReference>
<dbReference type="PANTHER" id="PTHR43793">
    <property type="entry name" value="FAD SYNTHASE"/>
    <property type="match status" value="1"/>
</dbReference>
<feature type="domain" description="Cytidyltransferase-like" evidence="3">
    <location>
        <begin position="27"/>
        <end position="149"/>
    </location>
</feature>
<keyword evidence="2" id="KW-0548">Nucleotidyltransferase</keyword>
<dbReference type="EMBL" id="QWEH01000005">
    <property type="protein sequence ID" value="RHW32564.1"/>
    <property type="molecule type" value="Genomic_DNA"/>
</dbReference>
<accession>A0A417YHY6</accession>
<proteinExistence type="predicted"/>
<evidence type="ECO:0000313" key="4">
    <source>
        <dbReference type="EMBL" id="RHW32564.1"/>
    </source>
</evidence>
<keyword evidence="1" id="KW-0808">Transferase</keyword>
<name>A0A417YHY6_9BACI</name>
<protein>
    <recommendedName>
        <fullName evidence="3">Cytidyltransferase-like domain-containing protein</fullName>
    </recommendedName>
</protein>
<dbReference type="SUPFAM" id="SSF52374">
    <property type="entry name" value="Nucleotidylyl transferase"/>
    <property type="match status" value="1"/>
</dbReference>
<evidence type="ECO:0000313" key="5">
    <source>
        <dbReference type="Proteomes" id="UP000285456"/>
    </source>
</evidence>
<dbReference type="Gene3D" id="3.40.50.620">
    <property type="entry name" value="HUPs"/>
    <property type="match status" value="1"/>
</dbReference>
<organism evidence="4 5">
    <name type="scientific">Oceanobacillus profundus</name>
    <dbReference type="NCBI Taxonomy" id="372463"/>
    <lineage>
        <taxon>Bacteria</taxon>
        <taxon>Bacillati</taxon>
        <taxon>Bacillota</taxon>
        <taxon>Bacilli</taxon>
        <taxon>Bacillales</taxon>
        <taxon>Bacillaceae</taxon>
        <taxon>Oceanobacillus</taxon>
    </lineage>
</organism>
<gene>
    <name evidence="4" type="ORF">D1B32_09540</name>
</gene>
<dbReference type="OrthoDB" id="9802794at2"/>
<dbReference type="InterPro" id="IPR050385">
    <property type="entry name" value="Archaeal_FAD_synthase"/>
</dbReference>
<dbReference type="InterPro" id="IPR004821">
    <property type="entry name" value="Cyt_trans-like"/>
</dbReference>
<reference evidence="4 5" key="1">
    <citation type="journal article" date="2007" name="Int. J. Syst. Evol. Microbiol.">
        <title>Oceanobacillus profundus sp. nov., isolated from a deep-sea sediment core.</title>
        <authorList>
            <person name="Kim Y.G."/>
            <person name="Choi D.H."/>
            <person name="Hyun S."/>
            <person name="Cho B.C."/>
        </authorList>
    </citation>
    <scope>NUCLEOTIDE SEQUENCE [LARGE SCALE GENOMIC DNA]</scope>
    <source>
        <strain evidence="4 5">DSM 18246</strain>
    </source>
</reference>